<dbReference type="InterPro" id="IPR021747">
    <property type="entry name" value="DUF3313"/>
</dbReference>
<dbReference type="Proteomes" id="UP000446658">
    <property type="component" value="Unassembled WGS sequence"/>
</dbReference>
<accession>A0A844GCJ5</accession>
<organism evidence="1 2">
    <name type="scientific">Paludibacterium denitrificans</name>
    <dbReference type="NCBI Taxonomy" id="2675226"/>
    <lineage>
        <taxon>Bacteria</taxon>
        <taxon>Pseudomonadati</taxon>
        <taxon>Pseudomonadota</taxon>
        <taxon>Betaproteobacteria</taxon>
        <taxon>Neisseriales</taxon>
        <taxon>Chromobacteriaceae</taxon>
        <taxon>Paludibacterium</taxon>
    </lineage>
</organism>
<evidence type="ECO:0000313" key="2">
    <source>
        <dbReference type="Proteomes" id="UP000446658"/>
    </source>
</evidence>
<name>A0A844GCJ5_9NEIS</name>
<gene>
    <name evidence="1" type="ORF">GKE73_11260</name>
</gene>
<comment type="caution">
    <text evidence="1">The sequence shown here is derived from an EMBL/GenBank/DDBJ whole genome shotgun (WGS) entry which is preliminary data.</text>
</comment>
<dbReference type="EMBL" id="WLYX01000001">
    <property type="protein sequence ID" value="MTD33472.1"/>
    <property type="molecule type" value="Genomic_DNA"/>
</dbReference>
<protein>
    <submittedName>
        <fullName evidence="1">DUF3313 family protein</fullName>
    </submittedName>
</protein>
<dbReference type="RefSeq" id="WP_230370418.1">
    <property type="nucleotide sequence ID" value="NZ_WLYX01000001.1"/>
</dbReference>
<evidence type="ECO:0000313" key="1">
    <source>
        <dbReference type="EMBL" id="MTD33472.1"/>
    </source>
</evidence>
<proteinExistence type="predicted"/>
<dbReference type="Pfam" id="PF11769">
    <property type="entry name" value="DUF3313"/>
    <property type="match status" value="1"/>
</dbReference>
<keyword evidence="2" id="KW-1185">Reference proteome</keyword>
<reference evidence="1 2" key="1">
    <citation type="submission" date="2019-11" db="EMBL/GenBank/DDBJ databases">
        <title>Draft genome sequence of Paludibacterium sp. dN18-1.</title>
        <authorList>
            <person name="Im W.-T."/>
        </authorList>
    </citation>
    <scope>NUCLEOTIDE SEQUENCE [LARGE SCALE GENOMIC DNA]</scope>
    <source>
        <strain evidence="2">dN 18-1</strain>
    </source>
</reference>
<dbReference type="AlphaFoldDB" id="A0A844GCJ5"/>
<sequence length="179" mass="19487">MVYLTPGTDLKRYHSLIIAPLAILDRSPQGRWQLLETEASHPLNQYYRRSLSRALAQHQQSITDHPAPGVARLRLAVSRLKRDGSLLDNDATHAIDKVVALAHRGTGMDAYLLEILAMGQLEDALTGKLLAGEADLADSGANSIANAEPANASLQQRIDQWNRQNALRLAQVLANGAVV</sequence>